<dbReference type="PANTHER" id="PTHR30388">
    <property type="entry name" value="ALDEHYDE OXIDOREDUCTASE MOLYBDENUM COFACTOR ASSEMBLY PROTEIN"/>
    <property type="match status" value="1"/>
</dbReference>
<protein>
    <submittedName>
        <fullName evidence="3">XdhC family protein</fullName>
    </submittedName>
</protein>
<comment type="caution">
    <text evidence="3">The sequence shown here is derived from an EMBL/GenBank/DDBJ whole genome shotgun (WGS) entry which is preliminary data.</text>
</comment>
<dbReference type="Pfam" id="PF13478">
    <property type="entry name" value="XdhC_C"/>
    <property type="match status" value="1"/>
</dbReference>
<evidence type="ECO:0000259" key="2">
    <source>
        <dbReference type="Pfam" id="PF13478"/>
    </source>
</evidence>
<dbReference type="RefSeq" id="WP_283211928.1">
    <property type="nucleotide sequence ID" value="NZ_JASGBI010000001.1"/>
</dbReference>
<evidence type="ECO:0000259" key="1">
    <source>
        <dbReference type="Pfam" id="PF02625"/>
    </source>
</evidence>
<feature type="domain" description="XdhC- CoxI" evidence="1">
    <location>
        <begin position="34"/>
        <end position="86"/>
    </location>
</feature>
<gene>
    <name evidence="3" type="ORF">QLQ15_06030</name>
</gene>
<feature type="domain" description="XdhC Rossmann" evidence="2">
    <location>
        <begin position="186"/>
        <end position="324"/>
    </location>
</feature>
<dbReference type="InterPro" id="IPR027051">
    <property type="entry name" value="XdhC_Rossmann_dom"/>
</dbReference>
<organism evidence="3 4">
    <name type="scientific">Lysobacter stagni</name>
    <dbReference type="NCBI Taxonomy" id="3045172"/>
    <lineage>
        <taxon>Bacteria</taxon>
        <taxon>Pseudomonadati</taxon>
        <taxon>Pseudomonadota</taxon>
        <taxon>Gammaproteobacteria</taxon>
        <taxon>Lysobacterales</taxon>
        <taxon>Lysobacteraceae</taxon>
        <taxon>Lysobacter</taxon>
    </lineage>
</organism>
<reference evidence="3 4" key="1">
    <citation type="submission" date="2023-05" db="EMBL/GenBank/DDBJ databases">
        <title>Lysobacter sp. strain LF1 Genome sequencing and assembly.</title>
        <authorList>
            <person name="Jung Y."/>
        </authorList>
    </citation>
    <scope>NUCLEOTIDE SEQUENCE [LARGE SCALE GENOMIC DNA]</scope>
    <source>
        <strain evidence="3 4">LF1</strain>
    </source>
</reference>
<evidence type="ECO:0000313" key="3">
    <source>
        <dbReference type="EMBL" id="MDI9238470.1"/>
    </source>
</evidence>
<evidence type="ECO:0000313" key="4">
    <source>
        <dbReference type="Proteomes" id="UP001321580"/>
    </source>
</evidence>
<dbReference type="Proteomes" id="UP001321580">
    <property type="component" value="Unassembled WGS sequence"/>
</dbReference>
<accession>A0ABT6XE95</accession>
<dbReference type="EMBL" id="JASGBI010000001">
    <property type="protein sequence ID" value="MDI9238470.1"/>
    <property type="molecule type" value="Genomic_DNA"/>
</dbReference>
<proteinExistence type="predicted"/>
<dbReference type="Pfam" id="PF02625">
    <property type="entry name" value="XdhC_CoxI"/>
    <property type="match status" value="1"/>
</dbReference>
<name>A0ABT6XE95_9GAMM</name>
<dbReference type="PANTHER" id="PTHR30388:SF4">
    <property type="entry name" value="MOLYBDENUM COFACTOR INSERTION CHAPERONE PAOD"/>
    <property type="match status" value="1"/>
</dbReference>
<dbReference type="InterPro" id="IPR003777">
    <property type="entry name" value="XdhC_CoxI"/>
</dbReference>
<sequence length="333" mass="35169">MHPLPPVPPFDAPSTGGSRAVLDASARAPVDASTLALVLETSGSTYVRAGAAALFGEDGLQVGWLSGGCLEPEIATRALEAARRRRVGWMEIDTRDDEDLLSGSAVGCRGRLRLALLPLSLLGDWPSWIDAWRGGGTPLRIAIDANGTIDLTMGARNASWSLPMESPTWDATQARWAVSIAAPPSVLVVGAGPEARLLLPLLRAMGAVTTLVERRPRWRDAGVFADTTIDDTPTGALAAIPRSYDAALVMHHHFELDREALAALAGAPIGFIGLLGPTRRRDDLFRVLPAEVREALLPRLHSPVGLHLGGSGPEAIALSIAAQLQRHLHGVGA</sequence>
<keyword evidence="4" id="KW-1185">Reference proteome</keyword>
<dbReference type="Gene3D" id="3.40.50.720">
    <property type="entry name" value="NAD(P)-binding Rossmann-like Domain"/>
    <property type="match status" value="1"/>
</dbReference>
<dbReference type="InterPro" id="IPR052698">
    <property type="entry name" value="MoCofactor_Util/Proc"/>
</dbReference>